<evidence type="ECO:0000313" key="3">
    <source>
        <dbReference type="Proteomes" id="UP000034837"/>
    </source>
</evidence>
<reference evidence="2 3" key="1">
    <citation type="journal article" date="2015" name="Nature">
        <title>rRNA introns, odd ribosomes, and small enigmatic genomes across a large radiation of phyla.</title>
        <authorList>
            <person name="Brown C.T."/>
            <person name="Hug L.A."/>
            <person name="Thomas B.C."/>
            <person name="Sharon I."/>
            <person name="Castelle C.J."/>
            <person name="Singh A."/>
            <person name="Wilkins M.J."/>
            <person name="Williams K.H."/>
            <person name="Banfield J.F."/>
        </authorList>
    </citation>
    <scope>NUCLEOTIDE SEQUENCE [LARGE SCALE GENOMIC DNA]</scope>
</reference>
<name>A0A0G0ZYG8_9BACT</name>
<comment type="caution">
    <text evidence="2">The sequence shown here is derived from an EMBL/GenBank/DDBJ whole genome shotgun (WGS) entry which is preliminary data.</text>
</comment>
<keyword evidence="2" id="KW-0540">Nuclease</keyword>
<accession>A0A0G0ZYG8</accession>
<dbReference type="GO" id="GO:0000932">
    <property type="term" value="C:P-body"/>
    <property type="evidence" value="ECO:0007669"/>
    <property type="project" value="TreeGrafter"/>
</dbReference>
<dbReference type="EMBL" id="LCDO01000046">
    <property type="protein sequence ID" value="KKS53745.1"/>
    <property type="molecule type" value="Genomic_DNA"/>
</dbReference>
<dbReference type="InterPro" id="IPR012340">
    <property type="entry name" value="NA-bd_OB-fold"/>
</dbReference>
<evidence type="ECO:0000313" key="2">
    <source>
        <dbReference type="EMBL" id="KKS53745.1"/>
    </source>
</evidence>
<dbReference type="SUPFAM" id="SSF50249">
    <property type="entry name" value="Nucleic acid-binding proteins"/>
    <property type="match status" value="1"/>
</dbReference>
<dbReference type="InterPro" id="IPR050180">
    <property type="entry name" value="RNR_Ribonuclease"/>
</dbReference>
<feature type="domain" description="RNB" evidence="1">
    <location>
        <begin position="9"/>
        <end position="278"/>
    </location>
</feature>
<proteinExistence type="predicted"/>
<keyword evidence="2" id="KW-0269">Exonuclease</keyword>
<sequence>MEEHLKALGDDIRPMITLDAHQTIGYNLDRDDGFWIQQAPAGSGWIIKIYIVNLLLYVPIDSDLDKRGQLLLFSQYSSNTIITSLFGEAIERKASFMLSQSRKALEVSCFLDNQLIPQNIQLNFCQAKNLCALDNKSAQRIFMQRNHQFYSMLAEVAKINWLLKRKRQNYQGTADWHSSWINQPDRSWQQEMPPDYYRANNVVPELMVLANALLTNYVHQHFGLLLYRNTIQPDQVVSSHSPQGHSMLKLPAYGRFTSPLRSYGDLINLRLLQAALANKPLPYSANYLSALANSLNNKEEEIKNHGSKIIQEWSAPVDQSTTVDKNTQWRQQVREHSIDSSALYDLIFKHKPEWWLEIIDYLKEWPAKATSKACIQADKKSAKQKASLEAIELWLSS</sequence>
<evidence type="ECO:0000259" key="1">
    <source>
        <dbReference type="SMART" id="SM00955"/>
    </source>
</evidence>
<dbReference type="PANTHER" id="PTHR23355:SF9">
    <property type="entry name" value="DIS3-LIKE EXONUCLEASE 2"/>
    <property type="match status" value="1"/>
</dbReference>
<dbReference type="InterPro" id="IPR001900">
    <property type="entry name" value="RNase_II/R"/>
</dbReference>
<gene>
    <name evidence="2" type="ORF">UV20_C0046G0002</name>
</gene>
<dbReference type="SMART" id="SM00955">
    <property type="entry name" value="RNB"/>
    <property type="match status" value="1"/>
</dbReference>
<dbReference type="Proteomes" id="UP000034837">
    <property type="component" value="Unassembled WGS sequence"/>
</dbReference>
<dbReference type="GO" id="GO:0006402">
    <property type="term" value="P:mRNA catabolic process"/>
    <property type="evidence" value="ECO:0007669"/>
    <property type="project" value="TreeGrafter"/>
</dbReference>
<protein>
    <submittedName>
        <fullName evidence="2">DIS3-like protein exonuclease 2</fullName>
    </submittedName>
</protein>
<dbReference type="AlphaFoldDB" id="A0A0G0ZYG8"/>
<keyword evidence="2" id="KW-0378">Hydrolase</keyword>
<organism evidence="2 3">
    <name type="scientific">Candidatus Magasanikbacteria bacterium GW2011_GWA2_42_32</name>
    <dbReference type="NCBI Taxonomy" id="1619039"/>
    <lineage>
        <taxon>Bacteria</taxon>
        <taxon>Candidatus Magasanikiibacteriota</taxon>
    </lineage>
</organism>
<dbReference type="GO" id="GO:0003723">
    <property type="term" value="F:RNA binding"/>
    <property type="evidence" value="ECO:0007669"/>
    <property type="project" value="InterPro"/>
</dbReference>
<dbReference type="Pfam" id="PF00773">
    <property type="entry name" value="RNB"/>
    <property type="match status" value="1"/>
</dbReference>
<dbReference type="PANTHER" id="PTHR23355">
    <property type="entry name" value="RIBONUCLEASE"/>
    <property type="match status" value="1"/>
</dbReference>
<dbReference type="GO" id="GO:0000175">
    <property type="term" value="F:3'-5'-RNA exonuclease activity"/>
    <property type="evidence" value="ECO:0007669"/>
    <property type="project" value="TreeGrafter"/>
</dbReference>